<dbReference type="AlphaFoldDB" id="A0A2Z4GDT8"/>
<sequence>MKFNILLLFVLISHPIFAQWQMLESGTSASFRSMDVVNKKVVWAGGSNNTVLKTINGGKTWQNYAVNPELTLDFRGIKGFDKNIAIAVSAGLAEEGQAKIFKTTDGGLTWSLVFETKLKGVFLDGIAFFDKMYGMVIGDPIDNQAYILETKDGGNTWQRVDTSLFPKTNEGEASFAASNSCLVTYQNEAWYAFQSRILHTPDQGKTWEALNSKFPPGTTSGIFGLHFWSKSDGVLLGGDYKDDKTKQVNFAKTMDGGKTWKSQEITPQGLKESAGLVKGKLIVVGTSGTSISTDLGESWKVIDKASFHVVDCSGKYCYAIGAKGHLGKMRLK</sequence>
<dbReference type="InterPro" id="IPR015943">
    <property type="entry name" value="WD40/YVTN_repeat-like_dom_sf"/>
</dbReference>
<protein>
    <submittedName>
        <fullName evidence="5">Oxidoreductase</fullName>
    </submittedName>
</protein>
<dbReference type="PANTHER" id="PTHR47199:SF2">
    <property type="entry name" value="PHOTOSYSTEM II STABILITY_ASSEMBLY FACTOR HCF136, CHLOROPLASTIC"/>
    <property type="match status" value="1"/>
</dbReference>
<keyword evidence="3" id="KW-0732">Signal</keyword>
<dbReference type="RefSeq" id="WP_111372266.1">
    <property type="nucleotide sequence ID" value="NZ_CP029480.1"/>
</dbReference>
<dbReference type="PANTHER" id="PTHR47199">
    <property type="entry name" value="PHOTOSYSTEM II STABILITY/ASSEMBLY FACTOR HCF136, CHLOROPLASTIC"/>
    <property type="match status" value="1"/>
</dbReference>
<dbReference type="EMBL" id="CP029480">
    <property type="protein sequence ID" value="AWV99073.1"/>
    <property type="molecule type" value="Genomic_DNA"/>
</dbReference>
<evidence type="ECO:0000256" key="2">
    <source>
        <dbReference type="ARBA" id="ARBA00023276"/>
    </source>
</evidence>
<proteinExistence type="predicted"/>
<dbReference type="CDD" id="cd15482">
    <property type="entry name" value="Sialidase_non-viral"/>
    <property type="match status" value="1"/>
</dbReference>
<keyword evidence="1" id="KW-0602">Photosynthesis</keyword>
<accession>A0A2Z4GDT8</accession>
<evidence type="ECO:0000313" key="5">
    <source>
        <dbReference type="EMBL" id="AWV99073.1"/>
    </source>
</evidence>
<reference evidence="5 6" key="1">
    <citation type="submission" date="2018-05" db="EMBL/GenBank/DDBJ databases">
        <title>Complete genome sequence of Arcticibacterium luteifluviistationis SM1504T, a cytophagaceae bacterium isolated from Arctic surface seawater.</title>
        <authorList>
            <person name="Li Y."/>
            <person name="Qin Q.-L."/>
        </authorList>
    </citation>
    <scope>NUCLEOTIDE SEQUENCE [LARGE SCALE GENOMIC DNA]</scope>
    <source>
        <strain evidence="5 6">SM1504</strain>
    </source>
</reference>
<evidence type="ECO:0000256" key="3">
    <source>
        <dbReference type="SAM" id="SignalP"/>
    </source>
</evidence>
<organism evidence="5 6">
    <name type="scientific">Arcticibacterium luteifluviistationis</name>
    <dbReference type="NCBI Taxonomy" id="1784714"/>
    <lineage>
        <taxon>Bacteria</taxon>
        <taxon>Pseudomonadati</taxon>
        <taxon>Bacteroidota</taxon>
        <taxon>Cytophagia</taxon>
        <taxon>Cytophagales</taxon>
        <taxon>Leadbetterellaceae</taxon>
        <taxon>Arcticibacterium</taxon>
    </lineage>
</organism>
<evidence type="ECO:0000259" key="4">
    <source>
        <dbReference type="Pfam" id="PF14870"/>
    </source>
</evidence>
<feature type="chain" id="PRO_5016302753" evidence="3">
    <location>
        <begin position="19"/>
        <end position="332"/>
    </location>
</feature>
<evidence type="ECO:0000313" key="6">
    <source>
        <dbReference type="Proteomes" id="UP000249873"/>
    </source>
</evidence>
<name>A0A2Z4GDT8_9BACT</name>
<dbReference type="GO" id="GO:0009523">
    <property type="term" value="C:photosystem II"/>
    <property type="evidence" value="ECO:0007669"/>
    <property type="project" value="UniProtKB-KW"/>
</dbReference>
<dbReference type="SUPFAM" id="SSF110296">
    <property type="entry name" value="Oligoxyloglucan reducing end-specific cellobiohydrolase"/>
    <property type="match status" value="1"/>
</dbReference>
<dbReference type="Gene3D" id="2.130.10.10">
    <property type="entry name" value="YVTN repeat-like/Quinoprotein amine dehydrogenase"/>
    <property type="match status" value="2"/>
</dbReference>
<feature type="signal peptide" evidence="3">
    <location>
        <begin position="1"/>
        <end position="18"/>
    </location>
</feature>
<dbReference type="OrthoDB" id="9813892at2"/>
<dbReference type="Pfam" id="PF14870">
    <property type="entry name" value="PSII_BNR"/>
    <property type="match status" value="1"/>
</dbReference>
<keyword evidence="2" id="KW-0604">Photosystem II</keyword>
<evidence type="ECO:0000256" key="1">
    <source>
        <dbReference type="ARBA" id="ARBA00022531"/>
    </source>
</evidence>
<feature type="domain" description="Photosynthesis system II assembly factor Ycf48/Hcf136-like" evidence="4">
    <location>
        <begin position="121"/>
        <end position="219"/>
    </location>
</feature>
<dbReference type="Proteomes" id="UP000249873">
    <property type="component" value="Chromosome"/>
</dbReference>
<dbReference type="KEGG" id="als:DJ013_13220"/>
<dbReference type="GO" id="GO:0015979">
    <property type="term" value="P:photosynthesis"/>
    <property type="evidence" value="ECO:0007669"/>
    <property type="project" value="UniProtKB-KW"/>
</dbReference>
<gene>
    <name evidence="5" type="ORF">DJ013_13220</name>
</gene>
<keyword evidence="6" id="KW-1185">Reference proteome</keyword>
<dbReference type="InterPro" id="IPR028203">
    <property type="entry name" value="PSII_CF48-like_dom"/>
</dbReference>